<evidence type="ECO:0000313" key="3">
    <source>
        <dbReference type="Proteomes" id="UP001165269"/>
    </source>
</evidence>
<keyword evidence="2" id="KW-0675">Receptor</keyword>
<sequence>MDKDDPSRLARPDDEWTQRMVSALQTSPVLGDRYARALMVELVGEALGRPVSLREQATANLQLLELVRFCGREEGGLPALASAVSLIEGHSQTSDTVSALVLEHVKDVNHVNHGERIEDVEHADHAEAAPAPAPGKAEVAVEVAAEVPSDPQLPTQSLDFFISYTGADRQWAAWIAWQLEEAGYGVLVQEWDFVPGSSWPVGMERGVTECERTIAVLSPAYMKSVYGRQEWQAVQVKDALGLARRLLPVRVAPCEPDGMLASVVYVDLVGLPPQEASARLLAGVRAARTGRSKPALPPRFPG</sequence>
<accession>A0ABS9Y5C9</accession>
<dbReference type="RefSeq" id="WP_242765586.1">
    <property type="nucleotide sequence ID" value="NZ_JALDAY010000004.1"/>
</dbReference>
<dbReference type="Proteomes" id="UP001165269">
    <property type="component" value="Unassembled WGS sequence"/>
</dbReference>
<dbReference type="PROSITE" id="PS50104">
    <property type="entry name" value="TIR"/>
    <property type="match status" value="1"/>
</dbReference>
<dbReference type="InterPro" id="IPR045431">
    <property type="entry name" value="EAD2"/>
</dbReference>
<keyword evidence="3" id="KW-1185">Reference proteome</keyword>
<proteinExistence type="predicted"/>
<dbReference type="InterPro" id="IPR035897">
    <property type="entry name" value="Toll_tir_struct_dom_sf"/>
</dbReference>
<dbReference type="Gene3D" id="3.40.50.10140">
    <property type="entry name" value="Toll/interleukin-1 receptor homology (TIR) domain"/>
    <property type="match status" value="1"/>
</dbReference>
<dbReference type="Pfam" id="PF13676">
    <property type="entry name" value="TIR_2"/>
    <property type="match status" value="1"/>
</dbReference>
<comment type="caution">
    <text evidence="2">The sequence shown here is derived from an EMBL/GenBank/DDBJ whole genome shotgun (WGS) entry which is preliminary data.</text>
</comment>
<organism evidence="2 3">
    <name type="scientific">Streptomyces cylindrosporus</name>
    <dbReference type="NCBI Taxonomy" id="2927583"/>
    <lineage>
        <taxon>Bacteria</taxon>
        <taxon>Bacillati</taxon>
        <taxon>Actinomycetota</taxon>
        <taxon>Actinomycetes</taxon>
        <taxon>Kitasatosporales</taxon>
        <taxon>Streptomycetaceae</taxon>
        <taxon>Streptomyces</taxon>
    </lineage>
</organism>
<protein>
    <submittedName>
        <fullName evidence="2">Toll/interleukin-1 receptor domain-containing protein</fullName>
    </submittedName>
</protein>
<dbReference type="EMBL" id="JALDAY010000004">
    <property type="protein sequence ID" value="MCI3272432.1"/>
    <property type="molecule type" value="Genomic_DNA"/>
</dbReference>
<feature type="domain" description="TIR" evidence="1">
    <location>
        <begin position="156"/>
        <end position="288"/>
    </location>
</feature>
<dbReference type="Pfam" id="PF19956">
    <property type="entry name" value="EAD2"/>
    <property type="match status" value="1"/>
</dbReference>
<reference evidence="2" key="1">
    <citation type="submission" date="2022-03" db="EMBL/GenBank/DDBJ databases">
        <title>Streptomyces 7R015 and 7R016 isolated from Barleria lupulina in Thailand.</title>
        <authorList>
            <person name="Kanchanasin P."/>
            <person name="Phongsopitanun W."/>
            <person name="Tanasupawat S."/>
        </authorList>
    </citation>
    <scope>NUCLEOTIDE SEQUENCE</scope>
    <source>
        <strain evidence="2">7R015</strain>
    </source>
</reference>
<name>A0ABS9Y5C9_9ACTN</name>
<evidence type="ECO:0000313" key="2">
    <source>
        <dbReference type="EMBL" id="MCI3272432.1"/>
    </source>
</evidence>
<dbReference type="SMART" id="SM00255">
    <property type="entry name" value="TIR"/>
    <property type="match status" value="1"/>
</dbReference>
<dbReference type="SUPFAM" id="SSF52200">
    <property type="entry name" value="Toll/Interleukin receptor TIR domain"/>
    <property type="match status" value="1"/>
</dbReference>
<gene>
    <name evidence="2" type="ORF">MQP27_15065</name>
</gene>
<dbReference type="InterPro" id="IPR000157">
    <property type="entry name" value="TIR_dom"/>
</dbReference>
<evidence type="ECO:0000259" key="1">
    <source>
        <dbReference type="PROSITE" id="PS50104"/>
    </source>
</evidence>